<evidence type="ECO:0000313" key="2">
    <source>
        <dbReference type="Proteomes" id="UP000325690"/>
    </source>
</evidence>
<reference evidence="1 2" key="1">
    <citation type="submission" date="2012-10" db="EMBL/GenBank/DDBJ databases">
        <title>The draft sequence of the Mycobacterium pheli genome.</title>
        <authorList>
            <person name="Pettersson B.M.F."/>
            <person name="Das S."/>
            <person name="Dasgupta S."/>
            <person name="Bhattacharya A."/>
            <person name="Kirsebom L.A."/>
        </authorList>
    </citation>
    <scope>NUCLEOTIDE SEQUENCE [LARGE SCALE GENOMIC DNA]</scope>
    <source>
        <strain evidence="1 2">CCUG 21000</strain>
    </source>
</reference>
<gene>
    <name evidence="1" type="ORF">MPHL21000_23810</name>
</gene>
<dbReference type="InterPro" id="IPR018750">
    <property type="entry name" value="DUF2306_membrane"/>
</dbReference>
<dbReference type="EMBL" id="ANBP01000054">
    <property type="protein sequence ID" value="KAB7751796.1"/>
    <property type="molecule type" value="Genomic_DNA"/>
</dbReference>
<accession>A0A5N5UQC1</accession>
<dbReference type="RefSeq" id="WP_082803912.1">
    <property type="nucleotide sequence ID" value="NZ_ANBO01000045.1"/>
</dbReference>
<evidence type="ECO:0000313" key="1">
    <source>
        <dbReference type="EMBL" id="KAB7751796.1"/>
    </source>
</evidence>
<keyword evidence="2" id="KW-1185">Reference proteome</keyword>
<dbReference type="AlphaFoldDB" id="A0A5N5UQC1"/>
<organism evidence="1 2">
    <name type="scientific">Mycolicibacterium phlei DSM 43239 = CCUG 21000</name>
    <dbReference type="NCBI Taxonomy" id="1226750"/>
    <lineage>
        <taxon>Bacteria</taxon>
        <taxon>Bacillati</taxon>
        <taxon>Actinomycetota</taxon>
        <taxon>Actinomycetes</taxon>
        <taxon>Mycobacteriales</taxon>
        <taxon>Mycobacteriaceae</taxon>
        <taxon>Mycolicibacterium</taxon>
    </lineage>
</organism>
<name>A0A5N5UQC1_MYCPH</name>
<comment type="caution">
    <text evidence="1">The sequence shown here is derived from an EMBL/GenBank/DDBJ whole genome shotgun (WGS) entry which is preliminary data.</text>
</comment>
<protein>
    <submittedName>
        <fullName evidence="1">Membrane protein</fullName>
    </submittedName>
</protein>
<dbReference type="GeneID" id="74301700"/>
<proteinExistence type="predicted"/>
<dbReference type="Pfam" id="PF10067">
    <property type="entry name" value="DUF2306"/>
    <property type="match status" value="1"/>
</dbReference>
<dbReference type="Proteomes" id="UP000325690">
    <property type="component" value="Unassembled WGS sequence"/>
</dbReference>
<sequence>MTYAYRFGLPIVVLAFLVYSLPPYLVGDTRVPATFGLHHPLLLGHVALGTVALVAGVAQVWPRPRLRHPARHRLVGRLYVVATVPSALFAAVIGALTPFGPLLAVSNTVLGVLWLGFTVGGYLAARAGRYATHRRRMLLSVTLALSVITNRLWAPVLFLICDPLRTSVFGGDDERYLWFTAGVAGWLGWVLPLAAVGWWLHRRPAVAATSIPTVSEVPRV</sequence>